<evidence type="ECO:0000313" key="5">
    <source>
        <dbReference type="Proteomes" id="UP000478052"/>
    </source>
</evidence>
<evidence type="ECO:0000256" key="1">
    <source>
        <dbReference type="ARBA" id="ARBA00023180"/>
    </source>
</evidence>
<dbReference type="Proteomes" id="UP000478052">
    <property type="component" value="Unassembled WGS sequence"/>
</dbReference>
<keyword evidence="2" id="KW-0732">Signal</keyword>
<name>A0A6G0YQ70_APHCR</name>
<feature type="signal peptide" evidence="2">
    <location>
        <begin position="1"/>
        <end position="33"/>
    </location>
</feature>
<dbReference type="InterPro" id="IPR002018">
    <property type="entry name" value="CarbesteraseB"/>
</dbReference>
<dbReference type="InterPro" id="IPR029058">
    <property type="entry name" value="AB_hydrolase_fold"/>
</dbReference>
<evidence type="ECO:0000259" key="3">
    <source>
        <dbReference type="Pfam" id="PF00135"/>
    </source>
</evidence>
<sequence length="204" mass="22064">MVPLNPTRGNRIRGLLQLAACACVCVCGGQVQSQRAGGGNRDAPVVNIRRQGAVSGVEVPLNKIGHRAWTYLGIPFAKPPIGNLRFAPPEVDPPPAWSGVLAGNAHKPACIPDPPVRPHPVHRLFATVTPGPVKISEDCLYLNVYRPEGNQLVVGSIILIYMHTSHRPVDLIYSHGTRSSPTPVLKKVIIVSCVLVRELCTRNY</sequence>
<dbReference type="PROSITE" id="PS00941">
    <property type="entry name" value="CARBOXYLESTERASE_B_2"/>
    <property type="match status" value="1"/>
</dbReference>
<organism evidence="4 5">
    <name type="scientific">Aphis craccivora</name>
    <name type="common">Cowpea aphid</name>
    <dbReference type="NCBI Taxonomy" id="307492"/>
    <lineage>
        <taxon>Eukaryota</taxon>
        <taxon>Metazoa</taxon>
        <taxon>Ecdysozoa</taxon>
        <taxon>Arthropoda</taxon>
        <taxon>Hexapoda</taxon>
        <taxon>Insecta</taxon>
        <taxon>Pterygota</taxon>
        <taxon>Neoptera</taxon>
        <taxon>Paraneoptera</taxon>
        <taxon>Hemiptera</taxon>
        <taxon>Sternorrhyncha</taxon>
        <taxon>Aphidomorpha</taxon>
        <taxon>Aphidoidea</taxon>
        <taxon>Aphididae</taxon>
        <taxon>Aphidini</taxon>
        <taxon>Aphis</taxon>
        <taxon>Aphis</taxon>
    </lineage>
</organism>
<comment type="caution">
    <text evidence="4">The sequence shown here is derived from an EMBL/GenBank/DDBJ whole genome shotgun (WGS) entry which is preliminary data.</text>
</comment>
<accession>A0A6G0YQ70</accession>
<dbReference type="SUPFAM" id="SSF53474">
    <property type="entry name" value="alpha/beta-Hydrolases"/>
    <property type="match status" value="1"/>
</dbReference>
<dbReference type="InterPro" id="IPR050309">
    <property type="entry name" value="Type-B_Carboxylest/Lipase"/>
</dbReference>
<dbReference type="OrthoDB" id="19653at2759"/>
<proteinExistence type="predicted"/>
<dbReference type="Gene3D" id="3.40.50.1820">
    <property type="entry name" value="alpha/beta hydrolase"/>
    <property type="match status" value="1"/>
</dbReference>
<keyword evidence="5" id="KW-1185">Reference proteome</keyword>
<dbReference type="PANTHER" id="PTHR11559">
    <property type="entry name" value="CARBOXYLESTERASE"/>
    <property type="match status" value="1"/>
</dbReference>
<dbReference type="InterPro" id="IPR019819">
    <property type="entry name" value="Carboxylesterase_B_CS"/>
</dbReference>
<evidence type="ECO:0000256" key="2">
    <source>
        <dbReference type="SAM" id="SignalP"/>
    </source>
</evidence>
<protein>
    <submittedName>
        <fullName evidence="4">Cocaine esterase</fullName>
    </submittedName>
</protein>
<dbReference type="AlphaFoldDB" id="A0A6G0YQ70"/>
<dbReference type="Pfam" id="PF00135">
    <property type="entry name" value="COesterase"/>
    <property type="match status" value="1"/>
</dbReference>
<feature type="domain" description="Carboxylesterase type B" evidence="3">
    <location>
        <begin position="43"/>
        <end position="163"/>
    </location>
</feature>
<keyword evidence="1" id="KW-0325">Glycoprotein</keyword>
<gene>
    <name evidence="4" type="ORF">FWK35_00016027</name>
</gene>
<dbReference type="EMBL" id="VUJU01002864">
    <property type="protein sequence ID" value="KAF0759852.1"/>
    <property type="molecule type" value="Genomic_DNA"/>
</dbReference>
<feature type="chain" id="PRO_5026331242" evidence="2">
    <location>
        <begin position="34"/>
        <end position="204"/>
    </location>
</feature>
<reference evidence="4 5" key="1">
    <citation type="submission" date="2019-08" db="EMBL/GenBank/DDBJ databases">
        <title>Whole genome of Aphis craccivora.</title>
        <authorList>
            <person name="Voronova N.V."/>
            <person name="Shulinski R.S."/>
            <person name="Bandarenka Y.V."/>
            <person name="Zhorov D.G."/>
            <person name="Warner D."/>
        </authorList>
    </citation>
    <scope>NUCLEOTIDE SEQUENCE [LARGE SCALE GENOMIC DNA]</scope>
    <source>
        <strain evidence="4">180601</strain>
        <tissue evidence="4">Whole Body</tissue>
    </source>
</reference>
<evidence type="ECO:0000313" key="4">
    <source>
        <dbReference type="EMBL" id="KAF0759852.1"/>
    </source>
</evidence>